<protein>
    <submittedName>
        <fullName evidence="2">Uncharacterized protein</fullName>
    </submittedName>
</protein>
<dbReference type="PANTHER" id="PTHR33096:SF1">
    <property type="entry name" value="CXC1-LIKE CYSTEINE CLUSTER ASSOCIATED WITH KDZ TRANSPOSASES DOMAIN-CONTAINING PROTEIN"/>
    <property type="match status" value="1"/>
</dbReference>
<gene>
    <name evidence="2" type="ORF">PSHT_12226</name>
</gene>
<name>A0A2S4UXY9_9BASI</name>
<sequence>MGTDQTYTKAFFKEQWKAQRDIQNNTPKLKRIVEISWSPFTNRKSWWNWPEIFLATEQDDLDLLAPITEHSEALKRQLDELTGDPEMHRVLNDEESKLLLLLWEAKAKLFVQAVHHQAKNRPITDYKTIGARTGTGIKENIFKAQQTRKPAVKKYVKTFNRRYLDYMTKFPDQTLSDTADYPLTYEEFIEFPMDHCFWNDGLYYHSEAPWAIDANMQAAITATLTLSRVQEEFNLLAQELSQAIGWGIAYYNRLSDTVGHLCRRKSFHKSLDNAALEPDHLDVVPLYGVAGKSRYKVSQRWETHRSQMDKWDKTVTWLWNRCQPRGNHRFIRDWNKMIGKIKNLNPTLAQRGEAEVDEQLESTVLEVEVDDGKDVAVALISEVEGAVSEENEVVGRDQDASGQTNGLAT</sequence>
<keyword evidence="3" id="KW-1185">Reference proteome</keyword>
<reference evidence="3" key="3">
    <citation type="journal article" date="2018" name="Mol. Plant Microbe Interact.">
        <title>Genome sequence resources for the wheat stripe rust pathogen (Puccinia striiformis f. sp. tritici) and the barley stripe rust pathogen (Puccinia striiformis f. sp. hordei).</title>
        <authorList>
            <person name="Xia C."/>
            <person name="Wang M."/>
            <person name="Yin C."/>
            <person name="Cornejo O.E."/>
            <person name="Hulbert S.H."/>
            <person name="Chen X."/>
        </authorList>
    </citation>
    <scope>NUCLEOTIDE SEQUENCE [LARGE SCALE GENOMIC DNA]</scope>
    <source>
        <strain evidence="3">93TX-2</strain>
    </source>
</reference>
<dbReference type="Proteomes" id="UP000238274">
    <property type="component" value="Unassembled WGS sequence"/>
</dbReference>
<reference evidence="3" key="2">
    <citation type="journal article" date="2018" name="BMC Genomics">
        <title>Genomic insights into host adaptation between the wheat stripe rust pathogen (Puccinia striiformis f. sp. tritici) and the barley stripe rust pathogen (Puccinia striiformis f. sp. hordei).</title>
        <authorList>
            <person name="Xia C."/>
            <person name="Wang M."/>
            <person name="Yin C."/>
            <person name="Cornejo O.E."/>
            <person name="Hulbert S.H."/>
            <person name="Chen X."/>
        </authorList>
    </citation>
    <scope>NUCLEOTIDE SEQUENCE [LARGE SCALE GENOMIC DNA]</scope>
    <source>
        <strain evidence="3">93TX-2</strain>
    </source>
</reference>
<dbReference type="VEuPathDB" id="FungiDB:PSHT_12226"/>
<evidence type="ECO:0000313" key="3">
    <source>
        <dbReference type="Proteomes" id="UP000238274"/>
    </source>
</evidence>
<dbReference type="OrthoDB" id="2506566at2759"/>
<proteinExistence type="predicted"/>
<comment type="caution">
    <text evidence="2">The sequence shown here is derived from an EMBL/GenBank/DDBJ whole genome shotgun (WGS) entry which is preliminary data.</text>
</comment>
<dbReference type="PANTHER" id="PTHR33096">
    <property type="entry name" value="CXC2 DOMAIN-CONTAINING PROTEIN"/>
    <property type="match status" value="1"/>
</dbReference>
<dbReference type="AlphaFoldDB" id="A0A2S4UXY9"/>
<dbReference type="VEuPathDB" id="FungiDB:PSTT_17023"/>
<feature type="compositionally biased region" description="Polar residues" evidence="1">
    <location>
        <begin position="400"/>
        <end position="409"/>
    </location>
</feature>
<reference evidence="2 3" key="1">
    <citation type="submission" date="2017-12" db="EMBL/GenBank/DDBJ databases">
        <title>Gene loss provides genomic basis for host adaptation in cereal stripe rust fungi.</title>
        <authorList>
            <person name="Xia C."/>
        </authorList>
    </citation>
    <scope>NUCLEOTIDE SEQUENCE [LARGE SCALE GENOMIC DNA]</scope>
    <source>
        <strain evidence="2 3">93TX-2</strain>
    </source>
</reference>
<feature type="region of interest" description="Disordered" evidence="1">
    <location>
        <begin position="389"/>
        <end position="409"/>
    </location>
</feature>
<accession>A0A2S4UXY9</accession>
<organism evidence="2 3">
    <name type="scientific">Puccinia striiformis</name>
    <dbReference type="NCBI Taxonomy" id="27350"/>
    <lineage>
        <taxon>Eukaryota</taxon>
        <taxon>Fungi</taxon>
        <taxon>Dikarya</taxon>
        <taxon>Basidiomycota</taxon>
        <taxon>Pucciniomycotina</taxon>
        <taxon>Pucciniomycetes</taxon>
        <taxon>Pucciniales</taxon>
        <taxon>Pucciniaceae</taxon>
        <taxon>Puccinia</taxon>
    </lineage>
</organism>
<dbReference type="EMBL" id="PKSM01000220">
    <property type="protein sequence ID" value="POW02116.1"/>
    <property type="molecule type" value="Genomic_DNA"/>
</dbReference>
<evidence type="ECO:0000256" key="1">
    <source>
        <dbReference type="SAM" id="MobiDB-lite"/>
    </source>
</evidence>
<evidence type="ECO:0000313" key="2">
    <source>
        <dbReference type="EMBL" id="POW02116.1"/>
    </source>
</evidence>